<organism evidence="4 5">
    <name type="scientific">Coptis chinensis</name>
    <dbReference type="NCBI Taxonomy" id="261450"/>
    <lineage>
        <taxon>Eukaryota</taxon>
        <taxon>Viridiplantae</taxon>
        <taxon>Streptophyta</taxon>
        <taxon>Embryophyta</taxon>
        <taxon>Tracheophyta</taxon>
        <taxon>Spermatophyta</taxon>
        <taxon>Magnoliopsida</taxon>
        <taxon>Ranunculales</taxon>
        <taxon>Ranunculaceae</taxon>
        <taxon>Coptidoideae</taxon>
        <taxon>Coptis</taxon>
    </lineage>
</organism>
<evidence type="ECO:0000313" key="5">
    <source>
        <dbReference type="Proteomes" id="UP000631114"/>
    </source>
</evidence>
<sequence length="111" mass="12413">MVSKSSSEEVVSPKGIDFEGKQDLSCEDNHSGLGSEQFRGNNSELDCENGMKDDGNLANMYSKCGYLVDACRVFYEMPCKDEVSWMAMIDGYTKNGNFEEASLAFKKMVYE</sequence>
<evidence type="ECO:0000313" key="4">
    <source>
        <dbReference type="EMBL" id="KAF9615254.1"/>
    </source>
</evidence>
<dbReference type="InterPro" id="IPR002885">
    <property type="entry name" value="PPR_rpt"/>
</dbReference>
<evidence type="ECO:0000256" key="3">
    <source>
        <dbReference type="SAM" id="MobiDB-lite"/>
    </source>
</evidence>
<proteinExistence type="predicted"/>
<dbReference type="PANTHER" id="PTHR47926:SF366">
    <property type="entry name" value="PENTATRICOPEPTIDE REPEAT SUPERFAMILY PROTEIN"/>
    <property type="match status" value="1"/>
</dbReference>
<dbReference type="GO" id="GO:0003723">
    <property type="term" value="F:RNA binding"/>
    <property type="evidence" value="ECO:0007669"/>
    <property type="project" value="InterPro"/>
</dbReference>
<dbReference type="Proteomes" id="UP000631114">
    <property type="component" value="Unassembled WGS sequence"/>
</dbReference>
<dbReference type="OrthoDB" id="1936721at2759"/>
<dbReference type="EMBL" id="JADFTS010000003">
    <property type="protein sequence ID" value="KAF9615254.1"/>
    <property type="molecule type" value="Genomic_DNA"/>
</dbReference>
<keyword evidence="1" id="KW-0677">Repeat</keyword>
<reference evidence="4 5" key="1">
    <citation type="submission" date="2020-10" db="EMBL/GenBank/DDBJ databases">
        <title>The Coptis chinensis genome and diversification of protoberbering-type alkaloids.</title>
        <authorList>
            <person name="Wang B."/>
            <person name="Shu S."/>
            <person name="Song C."/>
            <person name="Liu Y."/>
        </authorList>
    </citation>
    <scope>NUCLEOTIDE SEQUENCE [LARGE SCALE GENOMIC DNA]</scope>
    <source>
        <strain evidence="4">HL-2020</strain>
        <tissue evidence="4">Leaf</tissue>
    </source>
</reference>
<evidence type="ECO:0008006" key="6">
    <source>
        <dbReference type="Google" id="ProtNLM"/>
    </source>
</evidence>
<dbReference type="GO" id="GO:0009451">
    <property type="term" value="P:RNA modification"/>
    <property type="evidence" value="ECO:0007669"/>
    <property type="project" value="InterPro"/>
</dbReference>
<keyword evidence="5" id="KW-1185">Reference proteome</keyword>
<dbReference type="PANTHER" id="PTHR47926">
    <property type="entry name" value="PENTATRICOPEPTIDE REPEAT-CONTAINING PROTEIN"/>
    <property type="match status" value="1"/>
</dbReference>
<dbReference type="Pfam" id="PF01535">
    <property type="entry name" value="PPR"/>
    <property type="match status" value="2"/>
</dbReference>
<dbReference type="NCBIfam" id="TIGR00756">
    <property type="entry name" value="PPR"/>
    <property type="match status" value="1"/>
</dbReference>
<name>A0A835IDR3_9MAGN</name>
<protein>
    <recommendedName>
        <fullName evidence="6">Pentatricopeptide repeat-containing protein</fullName>
    </recommendedName>
</protein>
<feature type="compositionally biased region" description="Low complexity" evidence="3">
    <location>
        <begin position="1"/>
        <end position="12"/>
    </location>
</feature>
<dbReference type="AlphaFoldDB" id="A0A835IDR3"/>
<dbReference type="PROSITE" id="PS51375">
    <property type="entry name" value="PPR"/>
    <property type="match status" value="1"/>
</dbReference>
<accession>A0A835IDR3</accession>
<dbReference type="Gene3D" id="1.25.40.10">
    <property type="entry name" value="Tetratricopeptide repeat domain"/>
    <property type="match status" value="1"/>
</dbReference>
<comment type="caution">
    <text evidence="4">The sequence shown here is derived from an EMBL/GenBank/DDBJ whole genome shotgun (WGS) entry which is preliminary data.</text>
</comment>
<feature type="region of interest" description="Disordered" evidence="3">
    <location>
        <begin position="1"/>
        <end position="41"/>
    </location>
</feature>
<dbReference type="InterPro" id="IPR046960">
    <property type="entry name" value="PPR_At4g14850-like_plant"/>
</dbReference>
<evidence type="ECO:0000256" key="2">
    <source>
        <dbReference type="PROSITE-ProRule" id="PRU00708"/>
    </source>
</evidence>
<evidence type="ECO:0000256" key="1">
    <source>
        <dbReference type="ARBA" id="ARBA00022737"/>
    </source>
</evidence>
<gene>
    <name evidence="4" type="ORF">IFM89_022551</name>
</gene>
<feature type="repeat" description="PPR" evidence="2">
    <location>
        <begin position="81"/>
        <end position="111"/>
    </location>
</feature>
<feature type="compositionally biased region" description="Polar residues" evidence="3">
    <location>
        <begin position="32"/>
        <end position="41"/>
    </location>
</feature>
<dbReference type="InterPro" id="IPR011990">
    <property type="entry name" value="TPR-like_helical_dom_sf"/>
</dbReference>
<feature type="compositionally biased region" description="Basic and acidic residues" evidence="3">
    <location>
        <begin position="16"/>
        <end position="30"/>
    </location>
</feature>